<dbReference type="Pfam" id="PF01294">
    <property type="entry name" value="Ribosomal_L13e"/>
    <property type="match status" value="1"/>
</dbReference>
<evidence type="ECO:0000256" key="3">
    <source>
        <dbReference type="HAMAP-Rule" id="MF_00499"/>
    </source>
</evidence>
<evidence type="ECO:0000313" key="5">
    <source>
        <dbReference type="EMBL" id="HGQ18034.1"/>
    </source>
</evidence>
<comment type="similarity">
    <text evidence="3">Belongs to the eukaryotic ribosomal protein eL13 family.</text>
</comment>
<protein>
    <recommendedName>
        <fullName evidence="3">Large ribosomal subunit protein eL13</fullName>
    </recommendedName>
</protein>
<evidence type="ECO:0000256" key="2">
    <source>
        <dbReference type="ARBA" id="ARBA00023274"/>
    </source>
</evidence>
<sequence length="105" mass="11683">MTSEECCIEIEVPKPIVKRPRILKFKGVDTGVRIGRGFSIGEIKAVGIDVTLAKQLNIPVDTRRKSVHEENVENLRKFLTQVDEVIKARKTKPARNVSQASTQGA</sequence>
<evidence type="ECO:0000256" key="1">
    <source>
        <dbReference type="ARBA" id="ARBA00022980"/>
    </source>
</evidence>
<proteinExistence type="inferred from homology"/>
<accession>A0A7J3I616</accession>
<keyword evidence="2 3" id="KW-0687">Ribonucleoprotein</keyword>
<dbReference type="InterPro" id="IPR001380">
    <property type="entry name" value="Ribosomal_eL13"/>
</dbReference>
<dbReference type="AlphaFoldDB" id="A0A7J3I616"/>
<dbReference type="GO" id="GO:0006412">
    <property type="term" value="P:translation"/>
    <property type="evidence" value="ECO:0007669"/>
    <property type="project" value="UniProtKB-UniRule"/>
</dbReference>
<dbReference type="GO" id="GO:1990904">
    <property type="term" value="C:ribonucleoprotein complex"/>
    <property type="evidence" value="ECO:0007669"/>
    <property type="project" value="UniProtKB-KW"/>
</dbReference>
<dbReference type="NCBIfam" id="NF008914">
    <property type="entry name" value="PRK12277.1"/>
    <property type="match status" value="1"/>
</dbReference>
<evidence type="ECO:0000313" key="4">
    <source>
        <dbReference type="EMBL" id="HGN36168.1"/>
    </source>
</evidence>
<dbReference type="EMBL" id="DTAI01000044">
    <property type="protein sequence ID" value="HGN36168.1"/>
    <property type="molecule type" value="Genomic_DNA"/>
</dbReference>
<organism evidence="4">
    <name type="scientific">Ignisphaera aggregans</name>
    <dbReference type="NCBI Taxonomy" id="334771"/>
    <lineage>
        <taxon>Archaea</taxon>
        <taxon>Thermoproteota</taxon>
        <taxon>Thermoprotei</taxon>
        <taxon>Desulfurococcales</taxon>
        <taxon>Desulfurococcaceae</taxon>
        <taxon>Ignisphaera</taxon>
    </lineage>
</organism>
<name>A0A7J3I616_9CREN</name>
<gene>
    <name evidence="3" type="primary">rpl13e</name>
    <name evidence="4" type="ORF">ENT87_01250</name>
    <name evidence="5" type="ORF">ENU30_03505</name>
</gene>
<dbReference type="HAMAP" id="MF_00499">
    <property type="entry name" value="Ribosomal_eL13"/>
    <property type="match status" value="1"/>
</dbReference>
<keyword evidence="1 3" id="KW-0689">Ribosomal protein</keyword>
<comment type="caution">
    <text evidence="4">The sequence shown here is derived from an EMBL/GenBank/DDBJ whole genome shotgun (WGS) entry which is preliminary data.</text>
</comment>
<dbReference type="GO" id="GO:0005840">
    <property type="term" value="C:ribosome"/>
    <property type="evidence" value="ECO:0007669"/>
    <property type="project" value="UniProtKB-KW"/>
</dbReference>
<reference evidence="4" key="1">
    <citation type="journal article" date="2020" name="mSystems">
        <title>Genome- and Community-Level Interaction Insights into Carbon Utilization and Element Cycling Functions of Hydrothermarchaeota in Hydrothermal Sediment.</title>
        <authorList>
            <person name="Zhou Z."/>
            <person name="Liu Y."/>
            <person name="Xu W."/>
            <person name="Pan J."/>
            <person name="Luo Z.H."/>
            <person name="Li M."/>
        </authorList>
    </citation>
    <scope>NUCLEOTIDE SEQUENCE [LARGE SCALE GENOMIC DNA]</scope>
    <source>
        <strain evidence="4">SpSt-618</strain>
        <strain evidence="5">SpSt-657</strain>
    </source>
</reference>
<dbReference type="GO" id="GO:0003735">
    <property type="term" value="F:structural constituent of ribosome"/>
    <property type="evidence" value="ECO:0007669"/>
    <property type="project" value="InterPro"/>
</dbReference>
<dbReference type="EMBL" id="DTBZ01000076">
    <property type="protein sequence ID" value="HGQ18034.1"/>
    <property type="molecule type" value="Genomic_DNA"/>
</dbReference>